<feature type="domain" description="Putative Flp pilus-assembly TadG-like N-terminal" evidence="3">
    <location>
        <begin position="17"/>
        <end position="59"/>
    </location>
</feature>
<dbReference type="Pfam" id="PF13400">
    <property type="entry name" value="Tad"/>
    <property type="match status" value="1"/>
</dbReference>
<dbReference type="AlphaFoldDB" id="A0A1C1YQ08"/>
<name>A0A1C1YQ08_9HYPH</name>
<dbReference type="OrthoDB" id="7522752at2"/>
<keyword evidence="2" id="KW-0812">Transmembrane</keyword>
<gene>
    <name evidence="4" type="ORF">AWJ14_06270</name>
</gene>
<dbReference type="Proteomes" id="UP000094795">
    <property type="component" value="Unassembled WGS sequence"/>
</dbReference>
<keyword evidence="2" id="KW-0472">Membrane</keyword>
<protein>
    <recommendedName>
        <fullName evidence="3">Putative Flp pilus-assembly TadG-like N-terminal domain-containing protein</fullName>
    </recommendedName>
</protein>
<dbReference type="SUPFAM" id="SSF53300">
    <property type="entry name" value="vWA-like"/>
    <property type="match status" value="1"/>
</dbReference>
<dbReference type="InterPro" id="IPR028087">
    <property type="entry name" value="Tad_N"/>
</dbReference>
<keyword evidence="2" id="KW-1133">Transmembrane helix</keyword>
<sequence length="534" mass="57322">MVATHPLLSRFVTGKDGNFAMISAILLPVLFASAGLAVDYVNLSSAKSELQNAIDAAILTVSRKDVTEQDRSDIFRDALNAQLATNRHLTLVDQTVSQTAGVNFIRTDGGATARVPLLFMGKMMPNTVSVVASTTFSTRSIEIAIALDNTGSMGSGGISALKDASHALLDALGSINTDQQSLKVGLIPFVTAVNVKGDGFSKTWIDEDGRSLYNGWTFLTSTQRTKRKANGNNTGDFGADQYPHHMRLFGWSGTTWKGCVEARPAPYNTSTTPPNANNPDTLFVPYFAPDEPGGQMKQGGNEGKEFNNSWLDDDASGDDATVQRSTRKYKTQHPVVANHRDLSGPLTLGPNRACPTPIVPLTGEMDKVRSGIDAMQYWNGSGTNIAEGLAWGWRVLSPEAPYTQAVPYDRDAASKILVIMTDGTNVSFGSEKTINKSDYGSYGFLSDGRINSATTQSSAESYLNSSTANMCADIKKLGIEIYTVLYKTSASSVVNLFSNCASRKDNFFMAKDVVSLKKAFSAIGQSVAGVRISN</sequence>
<accession>A0A1C1YQ08</accession>
<feature type="region of interest" description="Disordered" evidence="1">
    <location>
        <begin position="292"/>
        <end position="349"/>
    </location>
</feature>
<dbReference type="STRING" id="1480615.AWJ14_06270"/>
<evidence type="ECO:0000313" key="5">
    <source>
        <dbReference type="Proteomes" id="UP000094795"/>
    </source>
</evidence>
<keyword evidence="5" id="KW-1185">Reference proteome</keyword>
<dbReference type="EMBL" id="LQZT01000050">
    <property type="protein sequence ID" value="OCW55589.1"/>
    <property type="molecule type" value="Genomic_DNA"/>
</dbReference>
<reference evidence="4 5" key="1">
    <citation type="submission" date="2015-12" db="EMBL/GenBank/DDBJ databases">
        <authorList>
            <person name="Shamseldin A."/>
            <person name="Moawad H."/>
            <person name="Abd El-Rahim W.M."/>
            <person name="Sadowsky M.J."/>
        </authorList>
    </citation>
    <scope>NUCLEOTIDE SEQUENCE [LARGE SCALE GENOMIC DNA]</scope>
    <source>
        <strain evidence="4 5">JC234</strain>
    </source>
</reference>
<evidence type="ECO:0000256" key="2">
    <source>
        <dbReference type="SAM" id="Phobius"/>
    </source>
</evidence>
<comment type="caution">
    <text evidence="4">The sequence shown here is derived from an EMBL/GenBank/DDBJ whole genome shotgun (WGS) entry which is preliminary data.</text>
</comment>
<dbReference type="Gene3D" id="3.40.50.410">
    <property type="entry name" value="von Willebrand factor, type A domain"/>
    <property type="match status" value="2"/>
</dbReference>
<evidence type="ECO:0000259" key="3">
    <source>
        <dbReference type="Pfam" id="PF13400"/>
    </source>
</evidence>
<evidence type="ECO:0000256" key="1">
    <source>
        <dbReference type="SAM" id="MobiDB-lite"/>
    </source>
</evidence>
<feature type="transmembrane region" description="Helical" evidence="2">
    <location>
        <begin position="20"/>
        <end position="41"/>
    </location>
</feature>
<evidence type="ECO:0000313" key="4">
    <source>
        <dbReference type="EMBL" id="OCW55589.1"/>
    </source>
</evidence>
<dbReference type="InterPro" id="IPR036465">
    <property type="entry name" value="vWFA_dom_sf"/>
</dbReference>
<proteinExistence type="predicted"/>
<organism evidence="4 5">
    <name type="scientific">Hoeflea olei</name>
    <dbReference type="NCBI Taxonomy" id="1480615"/>
    <lineage>
        <taxon>Bacteria</taxon>
        <taxon>Pseudomonadati</taxon>
        <taxon>Pseudomonadota</taxon>
        <taxon>Alphaproteobacteria</taxon>
        <taxon>Hyphomicrobiales</taxon>
        <taxon>Rhizobiaceae</taxon>
        <taxon>Hoeflea</taxon>
    </lineage>
</organism>